<sequence length="791" mass="85104">MASDRRAPRGVAHRRRPGPHCDRRATARSQARDRIVTFRRGCYQTSGQGEFPRRGAGKRSRPSQEDRLVSGSTRPGATAARASLPSWCKVVTAMSTVYDRVDLTDLVVAGRENDGSGNNGARGERFGAYVRVTPHSYGSDDGSVWDRPDAEGGADDPRAISDRVLATTEDRPAHEGVNEFFQFFGQFITHDIAGSKSGSTERVTGLDPALLGGTFTRDDFTIADESPLNPNVREQIDNQTAYLDLSQVYGPADSINTLLRDPDSAKLLTSARDLLPKAEDIAAAHDITAAAAAGGTLGAFGGPNPIGFVGGDSRLNQQAQLIADHTLFLRNHNWHVDQLEKLHPDWSTEEVYQTARALNEAEFQHVVYDEYLAKLVGKQAISAYSGFDASVDPSIINEWTTTAFRFGHDQASASDAKVGEHGRGTSITLGANFTASFGGNGVTSAEDLDRWLRGELAQAAQEIDGKVSDGVRQELFGFGFDLAAVDIARGDDHGVGDYNALRAGLGLSTYASFDAFAAANDVDAATLRSLKTVYGDDIGELDSIVGILLEKEASGSMLGETATILTVTQFENTRDGDRFWYEERFADHPELIDAIADTSLADIIARTSGIDYLYHDAFAAAARIGGTKGDDRLSGTSKGDLLIGFAGDDRLSGGRGADDLYGGRGKDVLLGGRGSDRLYGGAGDDTLRGGRQADTLDGGAGDDVLYGGTRRDTFVFKDGGDDHIADFTWRDRIDLSAYSEFHSLADVREHAETRRGNTVIHLDNGSVIIDDFALADLRTKHFIFGDHIDIA</sequence>
<dbReference type="InterPro" id="IPR018511">
    <property type="entry name" value="Hemolysin-typ_Ca-bd_CS"/>
</dbReference>
<feature type="compositionally biased region" description="Basic and acidic residues" evidence="4">
    <location>
        <begin position="19"/>
        <end position="30"/>
    </location>
</feature>
<accession>A0A2W5NGJ6</accession>
<dbReference type="Pfam" id="PF00353">
    <property type="entry name" value="HemolysinCabind"/>
    <property type="match status" value="2"/>
</dbReference>
<dbReference type="InterPro" id="IPR001343">
    <property type="entry name" value="Hemolysn_Ca-bd"/>
</dbReference>
<feature type="region of interest" description="Disordered" evidence="4">
    <location>
        <begin position="138"/>
        <end position="160"/>
    </location>
</feature>
<keyword evidence="3" id="KW-0325">Glycoprotein</keyword>
<dbReference type="GO" id="GO:0006979">
    <property type="term" value="P:response to oxidative stress"/>
    <property type="evidence" value="ECO:0007669"/>
    <property type="project" value="InterPro"/>
</dbReference>
<dbReference type="Gene3D" id="1.10.640.10">
    <property type="entry name" value="Haem peroxidase domain superfamily, animal type"/>
    <property type="match status" value="1"/>
</dbReference>
<comment type="caution">
    <text evidence="5">The sequence shown here is derived from an EMBL/GenBank/DDBJ whole genome shotgun (WGS) entry which is preliminary data.</text>
</comment>
<dbReference type="AlphaFoldDB" id="A0A2W5NGJ6"/>
<evidence type="ECO:0000313" key="5">
    <source>
        <dbReference type="EMBL" id="PZQ51369.1"/>
    </source>
</evidence>
<dbReference type="InterPro" id="IPR010255">
    <property type="entry name" value="Haem_peroxidase_sf"/>
</dbReference>
<proteinExistence type="predicted"/>
<dbReference type="PRINTS" id="PR00313">
    <property type="entry name" value="CABNDNGRPT"/>
</dbReference>
<dbReference type="GO" id="GO:0005576">
    <property type="term" value="C:extracellular region"/>
    <property type="evidence" value="ECO:0007669"/>
    <property type="project" value="UniProtKB-SubCell"/>
</dbReference>
<dbReference type="PROSITE" id="PS50292">
    <property type="entry name" value="PEROXIDASE_3"/>
    <property type="match status" value="1"/>
</dbReference>
<evidence type="ECO:0000256" key="3">
    <source>
        <dbReference type="ARBA" id="ARBA00023180"/>
    </source>
</evidence>
<dbReference type="Proteomes" id="UP000249185">
    <property type="component" value="Unassembled WGS sequence"/>
</dbReference>
<reference evidence="5 6" key="1">
    <citation type="submission" date="2017-08" db="EMBL/GenBank/DDBJ databases">
        <title>Infants hospitalized years apart are colonized by the same room-sourced microbial strains.</title>
        <authorList>
            <person name="Brooks B."/>
            <person name="Olm M.R."/>
            <person name="Firek B.A."/>
            <person name="Baker R."/>
            <person name="Thomas B.C."/>
            <person name="Morowitz M.J."/>
            <person name="Banfield J.F."/>
        </authorList>
    </citation>
    <scope>NUCLEOTIDE SEQUENCE [LARGE SCALE GENOMIC DNA]</scope>
    <source>
        <strain evidence="5">S2_005_002_R2_34</strain>
    </source>
</reference>
<dbReference type="PRINTS" id="PR00457">
    <property type="entry name" value="ANPEROXIDASE"/>
</dbReference>
<dbReference type="PANTHER" id="PTHR11475">
    <property type="entry name" value="OXIDASE/PEROXIDASE"/>
    <property type="match status" value="1"/>
</dbReference>
<name>A0A2W5NGJ6_RHOSU</name>
<dbReference type="SUPFAM" id="SSF48113">
    <property type="entry name" value="Heme-dependent peroxidases"/>
    <property type="match status" value="1"/>
</dbReference>
<dbReference type="Pfam" id="PF03098">
    <property type="entry name" value="An_peroxidase"/>
    <property type="match status" value="1"/>
</dbReference>
<dbReference type="GO" id="GO:0004601">
    <property type="term" value="F:peroxidase activity"/>
    <property type="evidence" value="ECO:0007669"/>
    <property type="project" value="InterPro"/>
</dbReference>
<comment type="subcellular location">
    <subcellularLocation>
        <location evidence="1">Secreted</location>
    </subcellularLocation>
</comment>
<evidence type="ECO:0000313" key="6">
    <source>
        <dbReference type="Proteomes" id="UP000249185"/>
    </source>
</evidence>
<dbReference type="Gene3D" id="2.150.10.10">
    <property type="entry name" value="Serralysin-like metalloprotease, C-terminal"/>
    <property type="match status" value="2"/>
</dbReference>
<feature type="region of interest" description="Disordered" evidence="4">
    <location>
        <begin position="43"/>
        <end position="82"/>
    </location>
</feature>
<feature type="region of interest" description="Disordered" evidence="4">
    <location>
        <begin position="1"/>
        <end position="30"/>
    </location>
</feature>
<keyword evidence="2" id="KW-0964">Secreted</keyword>
<dbReference type="InterPro" id="IPR019791">
    <property type="entry name" value="Haem_peroxidase_animal"/>
</dbReference>
<dbReference type="PROSITE" id="PS00330">
    <property type="entry name" value="HEMOLYSIN_CALCIUM"/>
    <property type="match status" value="4"/>
</dbReference>
<dbReference type="GO" id="GO:0020037">
    <property type="term" value="F:heme binding"/>
    <property type="evidence" value="ECO:0007669"/>
    <property type="project" value="InterPro"/>
</dbReference>
<evidence type="ECO:0000256" key="4">
    <source>
        <dbReference type="SAM" id="MobiDB-lite"/>
    </source>
</evidence>
<organism evidence="5 6">
    <name type="scientific">Rhodovulum sulfidophilum</name>
    <name type="common">Rhodobacter sulfidophilus</name>
    <dbReference type="NCBI Taxonomy" id="35806"/>
    <lineage>
        <taxon>Bacteria</taxon>
        <taxon>Pseudomonadati</taxon>
        <taxon>Pseudomonadota</taxon>
        <taxon>Alphaproteobacteria</taxon>
        <taxon>Rhodobacterales</taxon>
        <taxon>Paracoccaceae</taxon>
        <taxon>Rhodovulum</taxon>
    </lineage>
</organism>
<gene>
    <name evidence="5" type="ORF">DI556_04160</name>
</gene>
<evidence type="ECO:0008006" key="7">
    <source>
        <dbReference type="Google" id="ProtNLM"/>
    </source>
</evidence>
<feature type="compositionally biased region" description="Basic and acidic residues" evidence="4">
    <location>
        <begin position="144"/>
        <end position="160"/>
    </location>
</feature>
<evidence type="ECO:0000256" key="1">
    <source>
        <dbReference type="ARBA" id="ARBA00004613"/>
    </source>
</evidence>
<dbReference type="InterPro" id="IPR011049">
    <property type="entry name" value="Serralysin-like_metalloprot_C"/>
</dbReference>
<dbReference type="PANTHER" id="PTHR11475:SF4">
    <property type="entry name" value="CHORION PEROXIDASE"/>
    <property type="match status" value="1"/>
</dbReference>
<protein>
    <recommendedName>
        <fullName evidence="7">Peroxidase</fullName>
    </recommendedName>
</protein>
<dbReference type="EMBL" id="QFPW01000002">
    <property type="protein sequence ID" value="PZQ51369.1"/>
    <property type="molecule type" value="Genomic_DNA"/>
</dbReference>
<dbReference type="GO" id="GO:0005509">
    <property type="term" value="F:calcium ion binding"/>
    <property type="evidence" value="ECO:0007669"/>
    <property type="project" value="InterPro"/>
</dbReference>
<dbReference type="SUPFAM" id="SSF51120">
    <property type="entry name" value="beta-Roll"/>
    <property type="match status" value="1"/>
</dbReference>
<dbReference type="InterPro" id="IPR037120">
    <property type="entry name" value="Haem_peroxidase_sf_animal"/>
</dbReference>
<evidence type="ECO:0000256" key="2">
    <source>
        <dbReference type="ARBA" id="ARBA00022525"/>
    </source>
</evidence>